<keyword evidence="2" id="KW-0012">Acyltransferase</keyword>
<evidence type="ECO:0000259" key="1">
    <source>
        <dbReference type="PROSITE" id="PS51186"/>
    </source>
</evidence>
<evidence type="ECO:0000313" key="2">
    <source>
        <dbReference type="EMBL" id="MFC4617635.1"/>
    </source>
</evidence>
<evidence type="ECO:0000313" key="3">
    <source>
        <dbReference type="Proteomes" id="UP001596022"/>
    </source>
</evidence>
<dbReference type="PROSITE" id="PS51186">
    <property type="entry name" value="GNAT"/>
    <property type="match status" value="1"/>
</dbReference>
<keyword evidence="3" id="KW-1185">Reference proteome</keyword>
<dbReference type="InterPro" id="IPR016181">
    <property type="entry name" value="Acyl_CoA_acyltransferase"/>
</dbReference>
<dbReference type="CDD" id="cd04301">
    <property type="entry name" value="NAT_SF"/>
    <property type="match status" value="1"/>
</dbReference>
<organism evidence="2 3">
    <name type="scientific">Camelliibacillus cellulosilyticus</name>
    <dbReference type="NCBI Taxonomy" id="2174486"/>
    <lineage>
        <taxon>Bacteria</taxon>
        <taxon>Bacillati</taxon>
        <taxon>Bacillota</taxon>
        <taxon>Bacilli</taxon>
        <taxon>Bacillales</taxon>
        <taxon>Sporolactobacillaceae</taxon>
        <taxon>Camelliibacillus</taxon>
    </lineage>
</organism>
<name>A0ABV9GLV4_9BACL</name>
<dbReference type="EMBL" id="JBHSFW010000001">
    <property type="protein sequence ID" value="MFC4617635.1"/>
    <property type="molecule type" value="Genomic_DNA"/>
</dbReference>
<proteinExistence type="predicted"/>
<protein>
    <submittedName>
        <fullName evidence="2">GNAT family N-acetyltransferase</fullName>
        <ecNumber evidence="2">2.3.-.-</ecNumber>
    </submittedName>
</protein>
<keyword evidence="2" id="KW-0808">Transferase</keyword>
<dbReference type="EC" id="2.3.-.-" evidence="2"/>
<dbReference type="RefSeq" id="WP_376844668.1">
    <property type="nucleotide sequence ID" value="NZ_JBHSFW010000001.1"/>
</dbReference>
<dbReference type="Gene3D" id="3.40.630.30">
    <property type="match status" value="1"/>
</dbReference>
<gene>
    <name evidence="2" type="ORF">ACFO4N_02705</name>
</gene>
<dbReference type="Proteomes" id="UP001596022">
    <property type="component" value="Unassembled WGS sequence"/>
</dbReference>
<comment type="caution">
    <text evidence="2">The sequence shown here is derived from an EMBL/GenBank/DDBJ whole genome shotgun (WGS) entry which is preliminary data.</text>
</comment>
<feature type="domain" description="N-acetyltransferase" evidence="1">
    <location>
        <begin position="6"/>
        <end position="133"/>
    </location>
</feature>
<dbReference type="Pfam" id="PF00583">
    <property type="entry name" value="Acetyltransf_1"/>
    <property type="match status" value="1"/>
</dbReference>
<dbReference type="SUPFAM" id="SSF55729">
    <property type="entry name" value="Acyl-CoA N-acyltransferases (Nat)"/>
    <property type="match status" value="1"/>
</dbReference>
<dbReference type="InterPro" id="IPR000182">
    <property type="entry name" value="GNAT_dom"/>
</dbReference>
<sequence length="133" mass="15637">MTLKIGSIRPYQPDDFIQIQQLNDHAGWTTSSLRPDAAKQAWEQSNIAYVIEENKHVIGYVRGLTDQKITLFICELLIDKNYRGLGLGHDLLKYVHQLYPETRMEMLATKDSQSFYEHLNFRRFNGFRKMINE</sequence>
<dbReference type="GO" id="GO:0016746">
    <property type="term" value="F:acyltransferase activity"/>
    <property type="evidence" value="ECO:0007669"/>
    <property type="project" value="UniProtKB-KW"/>
</dbReference>
<reference evidence="3" key="1">
    <citation type="journal article" date="2019" name="Int. J. Syst. Evol. Microbiol.">
        <title>The Global Catalogue of Microorganisms (GCM) 10K type strain sequencing project: providing services to taxonomists for standard genome sequencing and annotation.</title>
        <authorList>
            <consortium name="The Broad Institute Genomics Platform"/>
            <consortium name="The Broad Institute Genome Sequencing Center for Infectious Disease"/>
            <person name="Wu L."/>
            <person name="Ma J."/>
        </authorList>
    </citation>
    <scope>NUCLEOTIDE SEQUENCE [LARGE SCALE GENOMIC DNA]</scope>
    <source>
        <strain evidence="3">CGMCC 1.16306</strain>
    </source>
</reference>
<accession>A0ABV9GLV4</accession>